<evidence type="ECO:0000259" key="1">
    <source>
        <dbReference type="PROSITE" id="PS51186"/>
    </source>
</evidence>
<protein>
    <submittedName>
        <fullName evidence="2">GNAT family N-acetyltransferase</fullName>
    </submittedName>
</protein>
<evidence type="ECO:0000313" key="3">
    <source>
        <dbReference type="Proteomes" id="UP001500067"/>
    </source>
</evidence>
<dbReference type="InterPro" id="IPR000182">
    <property type="entry name" value="GNAT_dom"/>
</dbReference>
<dbReference type="InterPro" id="IPR016181">
    <property type="entry name" value="Acyl_CoA_acyltransferase"/>
</dbReference>
<dbReference type="PANTHER" id="PTHR43792">
    <property type="entry name" value="GNAT FAMILY, PUTATIVE (AFU_ORTHOLOGUE AFUA_3G00765)-RELATED-RELATED"/>
    <property type="match status" value="1"/>
</dbReference>
<dbReference type="RefSeq" id="WP_345083772.1">
    <property type="nucleotide sequence ID" value="NZ_BAABFA010000019.1"/>
</dbReference>
<name>A0ABP8NJA6_9BACT</name>
<feature type="domain" description="N-acetyltransferase" evidence="1">
    <location>
        <begin position="9"/>
        <end position="168"/>
    </location>
</feature>
<keyword evidence="3" id="KW-1185">Reference proteome</keyword>
<reference evidence="3" key="1">
    <citation type="journal article" date="2019" name="Int. J. Syst. Evol. Microbiol.">
        <title>The Global Catalogue of Microorganisms (GCM) 10K type strain sequencing project: providing services to taxonomists for standard genome sequencing and annotation.</title>
        <authorList>
            <consortium name="The Broad Institute Genomics Platform"/>
            <consortium name="The Broad Institute Genome Sequencing Center for Infectious Disease"/>
            <person name="Wu L."/>
            <person name="Ma J."/>
        </authorList>
    </citation>
    <scope>NUCLEOTIDE SEQUENCE [LARGE SCALE GENOMIC DNA]</scope>
    <source>
        <strain evidence="3">JCM 32105</strain>
    </source>
</reference>
<organism evidence="2 3">
    <name type="scientific">Nemorincola caseinilytica</name>
    <dbReference type="NCBI Taxonomy" id="2054315"/>
    <lineage>
        <taxon>Bacteria</taxon>
        <taxon>Pseudomonadati</taxon>
        <taxon>Bacteroidota</taxon>
        <taxon>Chitinophagia</taxon>
        <taxon>Chitinophagales</taxon>
        <taxon>Chitinophagaceae</taxon>
        <taxon>Nemorincola</taxon>
    </lineage>
</organism>
<proteinExistence type="predicted"/>
<dbReference type="Pfam" id="PF13302">
    <property type="entry name" value="Acetyltransf_3"/>
    <property type="match status" value="1"/>
</dbReference>
<dbReference type="PANTHER" id="PTHR43792:SF1">
    <property type="entry name" value="N-ACETYLTRANSFERASE DOMAIN-CONTAINING PROTEIN"/>
    <property type="match status" value="1"/>
</dbReference>
<sequence length="169" mass="18794">MTTITADRLHITEFSVYDTSFIIELLNSPGWLQYIGDRGVSDTETALAYLMNGPMKSYNEKGFGLWLVKLRATNASIGMCGLLQREYLPHPDIGFALLPRYEGQGYAFEAANAVLRHGAEVLDMRTIMAIVTPGNEHSLRLLQKLGFAHKGPITVHDEELVSLEWNAAP</sequence>
<dbReference type="EMBL" id="BAABFA010000019">
    <property type="protein sequence ID" value="GAA4468190.1"/>
    <property type="molecule type" value="Genomic_DNA"/>
</dbReference>
<dbReference type="Gene3D" id="3.40.630.30">
    <property type="match status" value="1"/>
</dbReference>
<dbReference type="PROSITE" id="PS51186">
    <property type="entry name" value="GNAT"/>
    <property type="match status" value="1"/>
</dbReference>
<evidence type="ECO:0000313" key="2">
    <source>
        <dbReference type="EMBL" id="GAA4468190.1"/>
    </source>
</evidence>
<dbReference type="InterPro" id="IPR051531">
    <property type="entry name" value="N-acetyltransferase"/>
</dbReference>
<dbReference type="Proteomes" id="UP001500067">
    <property type="component" value="Unassembled WGS sequence"/>
</dbReference>
<gene>
    <name evidence="2" type="ORF">GCM10023093_25290</name>
</gene>
<accession>A0ABP8NJA6</accession>
<comment type="caution">
    <text evidence="2">The sequence shown here is derived from an EMBL/GenBank/DDBJ whole genome shotgun (WGS) entry which is preliminary data.</text>
</comment>
<dbReference type="SUPFAM" id="SSF55729">
    <property type="entry name" value="Acyl-CoA N-acyltransferases (Nat)"/>
    <property type="match status" value="1"/>
</dbReference>